<gene>
    <name evidence="1" type="ORF">M4L89_14905</name>
</gene>
<dbReference type="AlphaFoldDB" id="A0A9X4R0B5"/>
<evidence type="ECO:0000313" key="2">
    <source>
        <dbReference type="Proteomes" id="UP001152422"/>
    </source>
</evidence>
<evidence type="ECO:0000313" key="1">
    <source>
        <dbReference type="EMBL" id="MDG0847498.1"/>
    </source>
</evidence>
<dbReference type="Proteomes" id="UP001152422">
    <property type="component" value="Unassembled WGS sequence"/>
</dbReference>
<proteinExistence type="predicted"/>
<accession>A0A9X4R0B5</accession>
<keyword evidence="2" id="KW-1185">Reference proteome</keyword>
<comment type="caution">
    <text evidence="1">The sequence shown here is derived from an EMBL/GenBank/DDBJ whole genome shotgun (WGS) entry which is preliminary data.</text>
</comment>
<reference evidence="1" key="1">
    <citation type="submission" date="2022-05" db="EMBL/GenBank/DDBJ databases">
        <title>Comparative genomics of Staphylococcus equorum isolates.</title>
        <authorList>
            <person name="Luelf R.H."/>
        </authorList>
    </citation>
    <scope>NUCLEOTIDE SEQUENCE</scope>
    <source>
        <strain evidence="1">TMW 2.2497</strain>
    </source>
</reference>
<organism evidence="1 2">
    <name type="scientific">Staphylococcus equorum</name>
    <dbReference type="NCBI Taxonomy" id="246432"/>
    <lineage>
        <taxon>Bacteria</taxon>
        <taxon>Bacillati</taxon>
        <taxon>Bacillota</taxon>
        <taxon>Bacilli</taxon>
        <taxon>Bacillales</taxon>
        <taxon>Staphylococcaceae</taxon>
        <taxon>Staphylococcus</taxon>
    </lineage>
</organism>
<name>A0A9X4R0B5_9STAP</name>
<protein>
    <submittedName>
        <fullName evidence="1">Uncharacterized protein</fullName>
    </submittedName>
</protein>
<dbReference type="EMBL" id="JAMBQA010000022">
    <property type="protein sequence ID" value="MDG0847498.1"/>
    <property type="molecule type" value="Genomic_DNA"/>
</dbReference>
<dbReference type="RefSeq" id="WP_277583732.1">
    <property type="nucleotide sequence ID" value="NZ_JAMBPY010000023.1"/>
</dbReference>
<sequence>MGLKFDDEKTSLEHNKKLAKAIQNNIRYLHRKFPNLKNTDFPRVHGDVGYLQFVASYFASENINLDEDYLIVSNIEDNNKFYVFLDKNLYIFSFENNVRVRVFSFWQKISHTLNYQSLQDGSYFIQNRSYNFLDSDFRDVHESVFENAENPQISSVTVELNFCILNISVSNSNFKSIDSILSYFKK</sequence>